<reference evidence="3" key="1">
    <citation type="submission" date="2013-05" db="EMBL/GenBank/DDBJ databases">
        <title>The Genome sequence of Mucor circinelloides f. circinelloides 1006PhL.</title>
        <authorList>
            <consortium name="The Broad Institute Genomics Platform"/>
            <person name="Cuomo C."/>
            <person name="Earl A."/>
            <person name="Findley K."/>
            <person name="Lee S.C."/>
            <person name="Walker B."/>
            <person name="Young S."/>
            <person name="Zeng Q."/>
            <person name="Gargeya S."/>
            <person name="Fitzgerald M."/>
            <person name="Haas B."/>
            <person name="Abouelleil A."/>
            <person name="Allen A.W."/>
            <person name="Alvarado L."/>
            <person name="Arachchi H.M."/>
            <person name="Berlin A.M."/>
            <person name="Chapman S.B."/>
            <person name="Gainer-Dewar J."/>
            <person name="Goldberg J."/>
            <person name="Griggs A."/>
            <person name="Gujja S."/>
            <person name="Hansen M."/>
            <person name="Howarth C."/>
            <person name="Imamovic A."/>
            <person name="Ireland A."/>
            <person name="Larimer J."/>
            <person name="McCowan C."/>
            <person name="Murphy C."/>
            <person name="Pearson M."/>
            <person name="Poon T.W."/>
            <person name="Priest M."/>
            <person name="Roberts A."/>
            <person name="Saif S."/>
            <person name="Shea T."/>
            <person name="Sisk P."/>
            <person name="Sykes S."/>
            <person name="Wortman J."/>
            <person name="Nusbaum C."/>
            <person name="Birren B."/>
        </authorList>
    </citation>
    <scope>NUCLEOTIDE SEQUENCE [LARGE SCALE GENOMIC DNA]</scope>
    <source>
        <strain evidence="3">1006PhL</strain>
    </source>
</reference>
<keyword evidence="1" id="KW-0175">Coiled coil</keyword>
<feature type="coiled-coil region" evidence="1">
    <location>
        <begin position="35"/>
        <end position="62"/>
    </location>
</feature>
<protein>
    <submittedName>
        <fullName evidence="2">Uncharacterized protein</fullName>
    </submittedName>
</protein>
<dbReference type="AlphaFoldDB" id="S2JU76"/>
<sequence>MASLSTTAQGIADATSTFNALLPRVIALEYSQATSQESTAKCTELEKQIKNVSLEVSKFQQAFEEHKVKINETVDDGIQRLRGDHFDLKALIKFNRTALETKIDELEADIRGHLAIHNHQITDTAKLVSEASVFVKQEFDKVQALVENASAFCSGLKETTDLLGGQVQYLVTRLLYLEQWFAVATTENEDVQSSDQIVLY</sequence>
<dbReference type="InParanoid" id="S2JU76"/>
<organism evidence="2 3">
    <name type="scientific">Mucor circinelloides f. circinelloides (strain 1006PhL)</name>
    <name type="common">Mucormycosis agent</name>
    <name type="synonym">Calyptromyces circinelloides</name>
    <dbReference type="NCBI Taxonomy" id="1220926"/>
    <lineage>
        <taxon>Eukaryota</taxon>
        <taxon>Fungi</taxon>
        <taxon>Fungi incertae sedis</taxon>
        <taxon>Mucoromycota</taxon>
        <taxon>Mucoromycotina</taxon>
        <taxon>Mucoromycetes</taxon>
        <taxon>Mucorales</taxon>
        <taxon>Mucorineae</taxon>
        <taxon>Mucoraceae</taxon>
        <taxon>Mucor</taxon>
    </lineage>
</organism>
<accession>S2JU76</accession>
<evidence type="ECO:0000313" key="2">
    <source>
        <dbReference type="EMBL" id="EPB83330.1"/>
    </source>
</evidence>
<keyword evidence="3" id="KW-1185">Reference proteome</keyword>
<dbReference type="EMBL" id="KE124075">
    <property type="protein sequence ID" value="EPB83330.1"/>
    <property type="molecule type" value="Genomic_DNA"/>
</dbReference>
<dbReference type="Proteomes" id="UP000014254">
    <property type="component" value="Unassembled WGS sequence"/>
</dbReference>
<dbReference type="VEuPathDB" id="FungiDB:HMPREF1544_09920"/>
<evidence type="ECO:0000256" key="1">
    <source>
        <dbReference type="SAM" id="Coils"/>
    </source>
</evidence>
<evidence type="ECO:0000313" key="3">
    <source>
        <dbReference type="Proteomes" id="UP000014254"/>
    </source>
</evidence>
<gene>
    <name evidence="2" type="ORF">HMPREF1544_09920</name>
</gene>
<proteinExistence type="predicted"/>
<name>S2JU76_MUCC1</name>
<dbReference type="OrthoDB" id="10503535at2759"/>